<dbReference type="Proteomes" id="UP001158048">
    <property type="component" value="Unassembled WGS sequence"/>
</dbReference>
<reference evidence="1" key="1">
    <citation type="submission" date="2017-05" db="EMBL/GenBank/DDBJ databases">
        <authorList>
            <person name="Varghese N."/>
            <person name="Submissions S."/>
        </authorList>
    </citation>
    <scope>NUCLEOTIDE SEQUENCE</scope>
    <source>
        <strain evidence="1">LMG 28168</strain>
    </source>
</reference>
<evidence type="ECO:0000313" key="1">
    <source>
        <dbReference type="EMBL" id="SMQ28299.1"/>
    </source>
</evidence>
<accession>A0ACD2U9Z6</accession>
<evidence type="ECO:0000313" key="2">
    <source>
        <dbReference type="Proteomes" id="UP001158048"/>
    </source>
</evidence>
<keyword evidence="2" id="KW-1185">Reference proteome</keyword>
<protein>
    <submittedName>
        <fullName evidence="1">Uncharacterized protein</fullName>
    </submittedName>
</protein>
<organism evidence="1 2">
    <name type="scientific">Pseudomonas helmanticensis</name>
    <dbReference type="NCBI Taxonomy" id="1471381"/>
    <lineage>
        <taxon>Bacteria</taxon>
        <taxon>Pseudomonadati</taxon>
        <taxon>Pseudomonadota</taxon>
        <taxon>Gammaproteobacteria</taxon>
        <taxon>Pseudomonadales</taxon>
        <taxon>Pseudomonadaceae</taxon>
        <taxon>Pseudomonas</taxon>
    </lineage>
</organism>
<sequence length="185" mass="20356">MPGFLNILESYLGTLRSIRFLLCVSLVSLYGCHTVPELVSAPVTGYNHTSAQITRFSINGAGGPSIPPNSGGGAEVCCGVLPVQWNPKVRAIIEWEKDPNPDGPIERDQYGQIKKEALVRHKAGYSHHTETVEIPKYAEKLCALQIHFLPCDQVRVSTTCFVPGHSKYPDKDYFQVEEADKCPAS</sequence>
<gene>
    <name evidence="1" type="ORF">SAMN04488483_4212</name>
</gene>
<proteinExistence type="predicted"/>
<comment type="caution">
    <text evidence="1">The sequence shown here is derived from an EMBL/GenBank/DDBJ whole genome shotgun (WGS) entry which is preliminary data.</text>
</comment>
<name>A0ACD2U9Z6_9PSED</name>
<dbReference type="EMBL" id="FXUY01000001">
    <property type="protein sequence ID" value="SMQ28299.1"/>
    <property type="molecule type" value="Genomic_DNA"/>
</dbReference>